<evidence type="ECO:0000313" key="2">
    <source>
        <dbReference type="Proteomes" id="UP000799772"/>
    </source>
</evidence>
<organism evidence="1 2">
    <name type="scientific">Rhizodiscina lignyota</name>
    <dbReference type="NCBI Taxonomy" id="1504668"/>
    <lineage>
        <taxon>Eukaryota</taxon>
        <taxon>Fungi</taxon>
        <taxon>Dikarya</taxon>
        <taxon>Ascomycota</taxon>
        <taxon>Pezizomycotina</taxon>
        <taxon>Dothideomycetes</taxon>
        <taxon>Pleosporomycetidae</taxon>
        <taxon>Aulographales</taxon>
        <taxon>Rhizodiscinaceae</taxon>
        <taxon>Rhizodiscina</taxon>
    </lineage>
</organism>
<dbReference type="OrthoDB" id="302966at2759"/>
<evidence type="ECO:0000313" key="1">
    <source>
        <dbReference type="EMBL" id="KAF2099614.1"/>
    </source>
</evidence>
<keyword evidence="2" id="KW-1185">Reference proteome</keyword>
<protein>
    <submittedName>
        <fullName evidence="1">Uncharacterized protein</fullName>
    </submittedName>
</protein>
<name>A0A9P4IET5_9PEZI</name>
<accession>A0A9P4IET5</accession>
<dbReference type="Proteomes" id="UP000799772">
    <property type="component" value="Unassembled WGS sequence"/>
</dbReference>
<dbReference type="EMBL" id="ML978125">
    <property type="protein sequence ID" value="KAF2099614.1"/>
    <property type="molecule type" value="Genomic_DNA"/>
</dbReference>
<sequence>MAPIPPRMANFAAAMSHVYKFPTEATKEPWTPPPAEGHRGRYLWTDAFGVVNFLTLFKETQDELYLTHAICLVTAVHDILGRTRSGSAHLPGASDAHPLAGGLRIGKDDEFGPDGDGQYHHYLTLWMFALNRVSLASKDKKYNDLGIELAKAIHPRFVYDRNSGRPRMVWKMAMDLSKPLVHSEGNLDPIDGYVTFRLLQSTNGPDSTILQDEIADYEKIVQTKWEHYSSSDPLDLGMTLWTSHWHAAGKDAEAWASGLCERAERDLKSLVKRGYFERNIERRLAFREFGTCLGMRAALEAAEWASLSTKICEAWESSRIVPTPQGSSGAVKTAVDHGLLPITLVMYAAALHPGAFQAEFLS</sequence>
<gene>
    <name evidence="1" type="ORF">NA57DRAFT_55567</name>
</gene>
<comment type="caution">
    <text evidence="1">The sequence shown here is derived from an EMBL/GenBank/DDBJ whole genome shotgun (WGS) entry which is preliminary data.</text>
</comment>
<dbReference type="AlphaFoldDB" id="A0A9P4IET5"/>
<proteinExistence type="predicted"/>
<reference evidence="1" key="1">
    <citation type="journal article" date="2020" name="Stud. Mycol.">
        <title>101 Dothideomycetes genomes: a test case for predicting lifestyles and emergence of pathogens.</title>
        <authorList>
            <person name="Haridas S."/>
            <person name="Albert R."/>
            <person name="Binder M."/>
            <person name="Bloem J."/>
            <person name="Labutti K."/>
            <person name="Salamov A."/>
            <person name="Andreopoulos B."/>
            <person name="Baker S."/>
            <person name="Barry K."/>
            <person name="Bills G."/>
            <person name="Bluhm B."/>
            <person name="Cannon C."/>
            <person name="Castanera R."/>
            <person name="Culley D."/>
            <person name="Daum C."/>
            <person name="Ezra D."/>
            <person name="Gonzalez J."/>
            <person name="Henrissat B."/>
            <person name="Kuo A."/>
            <person name="Liang C."/>
            <person name="Lipzen A."/>
            <person name="Lutzoni F."/>
            <person name="Magnuson J."/>
            <person name="Mondo S."/>
            <person name="Nolan M."/>
            <person name="Ohm R."/>
            <person name="Pangilinan J."/>
            <person name="Park H.-J."/>
            <person name="Ramirez L."/>
            <person name="Alfaro M."/>
            <person name="Sun H."/>
            <person name="Tritt A."/>
            <person name="Yoshinaga Y."/>
            <person name="Zwiers L.-H."/>
            <person name="Turgeon B."/>
            <person name="Goodwin S."/>
            <person name="Spatafora J."/>
            <person name="Crous P."/>
            <person name="Grigoriev I."/>
        </authorList>
    </citation>
    <scope>NUCLEOTIDE SEQUENCE</scope>
    <source>
        <strain evidence="1">CBS 133067</strain>
    </source>
</reference>